<dbReference type="InterPro" id="IPR023779">
    <property type="entry name" value="Chromodomain_CS"/>
</dbReference>
<feature type="compositionally biased region" description="Basic residues" evidence="5">
    <location>
        <begin position="148"/>
        <end position="174"/>
    </location>
</feature>
<dbReference type="GO" id="GO:0008270">
    <property type="term" value="F:zinc ion binding"/>
    <property type="evidence" value="ECO:0007669"/>
    <property type="project" value="UniProtKB-KW"/>
</dbReference>
<evidence type="ECO:0000256" key="2">
    <source>
        <dbReference type="ARBA" id="ARBA00011353"/>
    </source>
</evidence>
<feature type="compositionally biased region" description="Polar residues" evidence="5">
    <location>
        <begin position="433"/>
        <end position="450"/>
    </location>
</feature>
<feature type="region of interest" description="Disordered" evidence="5">
    <location>
        <begin position="350"/>
        <end position="497"/>
    </location>
</feature>
<gene>
    <name evidence="8" type="ORF">HII31_04368</name>
</gene>
<evidence type="ECO:0000256" key="5">
    <source>
        <dbReference type="SAM" id="MobiDB-lite"/>
    </source>
</evidence>
<feature type="zinc finger region" description="C3H1-type" evidence="4">
    <location>
        <begin position="537"/>
        <end position="565"/>
    </location>
</feature>
<dbReference type="SUPFAM" id="SSF54160">
    <property type="entry name" value="Chromo domain-like"/>
    <property type="match status" value="1"/>
</dbReference>
<reference evidence="8" key="1">
    <citation type="submission" date="2020-04" db="EMBL/GenBank/DDBJ databases">
        <title>Draft genome resource of the tomato pathogen Pseudocercospora fuligena.</title>
        <authorList>
            <person name="Zaccaron A."/>
        </authorList>
    </citation>
    <scope>NUCLEOTIDE SEQUENCE</scope>
    <source>
        <strain evidence="8">PF001</strain>
    </source>
</reference>
<dbReference type="SMART" id="SM00356">
    <property type="entry name" value="ZnF_C3H1"/>
    <property type="match status" value="3"/>
</dbReference>
<evidence type="ECO:0000259" key="6">
    <source>
        <dbReference type="PROSITE" id="PS50013"/>
    </source>
</evidence>
<organism evidence="8 9">
    <name type="scientific">Pseudocercospora fuligena</name>
    <dbReference type="NCBI Taxonomy" id="685502"/>
    <lineage>
        <taxon>Eukaryota</taxon>
        <taxon>Fungi</taxon>
        <taxon>Dikarya</taxon>
        <taxon>Ascomycota</taxon>
        <taxon>Pezizomycotina</taxon>
        <taxon>Dothideomycetes</taxon>
        <taxon>Dothideomycetidae</taxon>
        <taxon>Mycosphaerellales</taxon>
        <taxon>Mycosphaerellaceae</taxon>
        <taxon>Pseudocercospora</taxon>
    </lineage>
</organism>
<feature type="zinc finger region" description="C3H1-type" evidence="4">
    <location>
        <begin position="498"/>
        <end position="526"/>
    </location>
</feature>
<dbReference type="PROSITE" id="PS50013">
    <property type="entry name" value="CHROMO_2"/>
    <property type="match status" value="1"/>
</dbReference>
<dbReference type="InterPro" id="IPR000571">
    <property type="entry name" value="Znf_CCCH"/>
</dbReference>
<feature type="compositionally biased region" description="Low complexity" evidence="5">
    <location>
        <begin position="471"/>
        <end position="481"/>
    </location>
</feature>
<feature type="domain" description="C3H1-type" evidence="7">
    <location>
        <begin position="498"/>
        <end position="526"/>
    </location>
</feature>
<dbReference type="InterPro" id="IPR000953">
    <property type="entry name" value="Chromo/chromo_shadow_dom"/>
</dbReference>
<name>A0A8H6VJU9_9PEZI</name>
<keyword evidence="4" id="KW-0863">Zinc-finger</keyword>
<dbReference type="GO" id="GO:0005634">
    <property type="term" value="C:nucleus"/>
    <property type="evidence" value="ECO:0007669"/>
    <property type="project" value="UniProtKB-SubCell"/>
</dbReference>
<dbReference type="CDD" id="cd18966">
    <property type="entry name" value="chromodomain"/>
    <property type="match status" value="1"/>
</dbReference>
<proteinExistence type="predicted"/>
<keyword evidence="9" id="KW-1185">Reference proteome</keyword>
<comment type="subcellular location">
    <subcellularLocation>
        <location evidence="1">Nucleus</location>
    </subcellularLocation>
</comment>
<dbReference type="InterPro" id="IPR023780">
    <property type="entry name" value="Chromo_domain"/>
</dbReference>
<dbReference type="Pfam" id="PF00385">
    <property type="entry name" value="Chromo"/>
    <property type="match status" value="1"/>
</dbReference>
<dbReference type="Gene3D" id="3.30.1370.210">
    <property type="match status" value="1"/>
</dbReference>
<dbReference type="GO" id="GO:0006338">
    <property type="term" value="P:chromatin remodeling"/>
    <property type="evidence" value="ECO:0007669"/>
    <property type="project" value="UniProtKB-ARBA"/>
</dbReference>
<feature type="compositionally biased region" description="Low complexity" evidence="5">
    <location>
        <begin position="416"/>
        <end position="432"/>
    </location>
</feature>
<evidence type="ECO:0000256" key="1">
    <source>
        <dbReference type="ARBA" id="ARBA00004123"/>
    </source>
</evidence>
<comment type="subunit">
    <text evidence="2">Component of the NuA4 histone acetyltransferase complex.</text>
</comment>
<evidence type="ECO:0000256" key="4">
    <source>
        <dbReference type="PROSITE-ProRule" id="PRU00723"/>
    </source>
</evidence>
<evidence type="ECO:0000259" key="7">
    <source>
        <dbReference type="PROSITE" id="PS50103"/>
    </source>
</evidence>
<accession>A0A8H6VJU9</accession>
<feature type="region of interest" description="Disordered" evidence="5">
    <location>
        <begin position="109"/>
        <end position="322"/>
    </location>
</feature>
<dbReference type="InterPro" id="IPR016197">
    <property type="entry name" value="Chromo-like_dom_sf"/>
</dbReference>
<dbReference type="PROSITE" id="PS50103">
    <property type="entry name" value="ZF_C3H1"/>
    <property type="match status" value="2"/>
</dbReference>
<feature type="compositionally biased region" description="Polar residues" evidence="5">
    <location>
        <begin position="260"/>
        <end position="292"/>
    </location>
</feature>
<dbReference type="AlphaFoldDB" id="A0A8H6VJU9"/>
<dbReference type="OrthoDB" id="1918685at2759"/>
<keyword evidence="4" id="KW-0862">Zinc</keyword>
<dbReference type="Proteomes" id="UP000660729">
    <property type="component" value="Unassembled WGS sequence"/>
</dbReference>
<evidence type="ECO:0000313" key="9">
    <source>
        <dbReference type="Proteomes" id="UP000660729"/>
    </source>
</evidence>
<dbReference type="Gene3D" id="2.40.50.40">
    <property type="match status" value="1"/>
</dbReference>
<dbReference type="SMART" id="SM00298">
    <property type="entry name" value="CHROMO"/>
    <property type="match status" value="1"/>
</dbReference>
<feature type="domain" description="C3H1-type" evidence="7">
    <location>
        <begin position="537"/>
        <end position="565"/>
    </location>
</feature>
<sequence length="1213" mass="133429">MGALFRDESDTDSINTTSTVLSEEQDVYEVENVLAEERSIDDGVMRYLIKWAGYPLSQSTWEPIDNIQGEEIMKQWSQHKQLVREGKVKPFNVDDFDAAVEEDLAIKDEKNRRRKAKKRKRGIPVSSDEEDEEDVGVSRQSTPPQQRPTKRLKASSPARRKGVAQKLAKSRAKRQSSVSSSEESSNEAESSGGDSLAEELASRSESSRVKRRSPTKSSASTTTAVSIPARPVKRPALVANPTPAPQATRPISKPAEKTKTIPTTARKSAPSTVAPHQSLGTAKRTSNKNIMSNWDADAKQRKRRAAGDGAPSGFRNLKHQNNSLNFRGAERAPDIQSLVVLDPKTGRPVAPKLATAEATSRPAPQAKAITPVDPSGNIQAAYGRRTPPPAARQRTVTPPSPDPVSSIAPPNDAAGRRASAAAVPSGAIAASSRPQLQTSRSASSVHTSNLAGPPIPLATSTSSGMHDAYSRRAPAPMSQQRPPSPPPDPRSSRPGDDKWQIETCKYWLAGNCLFDERSCKFAHWHIAEKQLNFRHVPNKQKTCYFWKRGGCRKSEEQCNYAHRDTGIDAWAPGQMEPAAKDNHMPNNPSSGQLPAKAVTCYYWKHETCNKPVGDCKFEHYDTGVVALPPGGFKKGSRQSDGLNANEIPLGVRPTEAFSSVTQYAQAPLHIPAANAISVAQQPSTDPRLRQARVSTDMQTAHRSEALPMECTMSPAHIGNDTMNQGHDGALSRVSSIRVDSAQRRPSLPTVTVKAMLSLLFAPNNHPISDHVKLETSETEELARVAGKEPTLRVESVVMAADVEDLLWEEKIRPLQHTSGGIAPYTVGDVDALTDLCKLHACGLIARPDGYSSTMLIYPSNAEEWKFFDQDSPSVSTECVLRFRVFQQLSALDFTSLESLPDLDSEKPQHVARIGKDLAMLDRDTFLHGDIRTVFLMIPPGDELDVYRAYFHDLECKVYHSATPGAWEYFKKKNQKLAVFLHASVPVWRVPDLHPFLASNSATFFLIGHDPLATPAELDSFDRSWTRLFPLGTILFITDEILVYRPEKATEIISAYNSAHKHKPEGGEFSKIATRPGLKSFLSRLASQTSDARYNELYKAVCTLCPPADEDEDGSGNPLLDSNLISVNPDLLPSFEGKWEKDPAAATNFMVDWFAGWSALNAARYRKFMVCYEASKDGEVGMDPAGWTSKYQHIGVVSTQQAIAQFYKARDKKR</sequence>
<keyword evidence="4" id="KW-0479">Metal-binding</keyword>
<keyword evidence="3" id="KW-0539">Nucleus</keyword>
<feature type="compositionally biased region" description="Low complexity" evidence="5">
    <location>
        <begin position="215"/>
        <end position="224"/>
    </location>
</feature>
<dbReference type="PROSITE" id="PS00598">
    <property type="entry name" value="CHROMO_1"/>
    <property type="match status" value="1"/>
</dbReference>
<protein>
    <submittedName>
        <fullName evidence="8">Chromo domain-containing protein 1</fullName>
    </submittedName>
</protein>
<feature type="compositionally biased region" description="Basic residues" evidence="5">
    <location>
        <begin position="112"/>
        <end position="122"/>
    </location>
</feature>
<evidence type="ECO:0000313" key="8">
    <source>
        <dbReference type="EMBL" id="KAF7194335.1"/>
    </source>
</evidence>
<dbReference type="EMBL" id="JABCIY010000062">
    <property type="protein sequence ID" value="KAF7194335.1"/>
    <property type="molecule type" value="Genomic_DNA"/>
</dbReference>
<feature type="domain" description="Chromo" evidence="6">
    <location>
        <begin position="28"/>
        <end position="88"/>
    </location>
</feature>
<feature type="compositionally biased region" description="Low complexity" evidence="5">
    <location>
        <begin position="176"/>
        <end position="191"/>
    </location>
</feature>
<comment type="caution">
    <text evidence="8">The sequence shown here is derived from an EMBL/GenBank/DDBJ whole genome shotgun (WGS) entry which is preliminary data.</text>
</comment>
<evidence type="ECO:0000256" key="3">
    <source>
        <dbReference type="ARBA" id="ARBA00023242"/>
    </source>
</evidence>